<comment type="cofactor">
    <cofactor evidence="1">
        <name>Mg(2+)</name>
        <dbReference type="ChEBI" id="CHEBI:18420"/>
    </cofactor>
</comment>
<dbReference type="PANTHER" id="PTHR11649:SF13">
    <property type="entry name" value="ENGB-TYPE G DOMAIN-CONTAINING PROTEIN"/>
    <property type="match status" value="1"/>
</dbReference>
<dbReference type="HAMAP" id="MF_00321">
    <property type="entry name" value="GTPase_EngB"/>
    <property type="match status" value="1"/>
</dbReference>
<keyword evidence="7 10" id="KW-0342">GTP-binding</keyword>
<organism evidence="12 13">
    <name type="scientific">Candidatus Saganbacteria bacterium CG08_land_8_20_14_0_20_45_16</name>
    <dbReference type="NCBI Taxonomy" id="2014293"/>
    <lineage>
        <taxon>Bacteria</taxon>
        <taxon>Bacillati</taxon>
        <taxon>Saganbacteria</taxon>
    </lineage>
</organism>
<keyword evidence="5 10" id="KW-0547">Nucleotide-binding</keyword>
<name>A0A2H0XY26_UNCSA</name>
<feature type="domain" description="EngB-type G" evidence="11">
    <location>
        <begin position="22"/>
        <end position="189"/>
    </location>
</feature>
<dbReference type="SUPFAM" id="SSF52540">
    <property type="entry name" value="P-loop containing nucleoside triphosphate hydrolases"/>
    <property type="match status" value="1"/>
</dbReference>
<comment type="function">
    <text evidence="10">Necessary for normal cell division and for the maintenance of normal septation.</text>
</comment>
<dbReference type="Gene3D" id="3.40.50.300">
    <property type="entry name" value="P-loop containing nucleotide triphosphate hydrolases"/>
    <property type="match status" value="1"/>
</dbReference>
<evidence type="ECO:0000256" key="10">
    <source>
        <dbReference type="HAMAP-Rule" id="MF_00321"/>
    </source>
</evidence>
<evidence type="ECO:0000313" key="13">
    <source>
        <dbReference type="Proteomes" id="UP000231343"/>
    </source>
</evidence>
<comment type="similarity">
    <text evidence="2 10">Belongs to the TRAFAC class TrmE-Era-EngA-EngB-Septin-like GTPase superfamily. EngB GTPase family.</text>
</comment>
<dbReference type="AlphaFoldDB" id="A0A2H0XY26"/>
<dbReference type="InterPro" id="IPR027417">
    <property type="entry name" value="P-loop_NTPase"/>
</dbReference>
<dbReference type="NCBIfam" id="TIGR03598">
    <property type="entry name" value="GTPase_YsxC"/>
    <property type="match status" value="1"/>
</dbReference>
<proteinExistence type="inferred from homology"/>
<evidence type="ECO:0000256" key="5">
    <source>
        <dbReference type="ARBA" id="ARBA00022741"/>
    </source>
</evidence>
<dbReference type="GO" id="GO:0046872">
    <property type="term" value="F:metal ion binding"/>
    <property type="evidence" value="ECO:0007669"/>
    <property type="project" value="UniProtKB-KW"/>
</dbReference>
<evidence type="ECO:0000256" key="6">
    <source>
        <dbReference type="ARBA" id="ARBA00022842"/>
    </source>
</evidence>
<dbReference type="CDD" id="cd01876">
    <property type="entry name" value="YihA_EngB"/>
    <property type="match status" value="1"/>
</dbReference>
<dbReference type="PROSITE" id="PS51706">
    <property type="entry name" value="G_ENGB"/>
    <property type="match status" value="1"/>
</dbReference>
<dbReference type="Proteomes" id="UP000231343">
    <property type="component" value="Unassembled WGS sequence"/>
</dbReference>
<sequence length="189" mass="21143">MKITSAKFIKGIRGLDAVLDALLPQIAFIGRSNVGKSSVINSLAGQNDLAISSSLPGRTKEINIFLINQAFYWLDLPGYGFVRASYEVREQLFKLIDWYLFKSPYQQKKVVLIIDANIGPTDKDFAMLQTLEDFQKNIIVVANKIDKIKKTKYAGQLQEIQGLIGAHKIIPYSSCNKIGLKVLACEIFN</sequence>
<dbReference type="InterPro" id="IPR030393">
    <property type="entry name" value="G_ENGB_dom"/>
</dbReference>
<dbReference type="GO" id="GO:0000917">
    <property type="term" value="P:division septum assembly"/>
    <property type="evidence" value="ECO:0007669"/>
    <property type="project" value="UniProtKB-KW"/>
</dbReference>
<dbReference type="InterPro" id="IPR006073">
    <property type="entry name" value="GTP-bd"/>
</dbReference>
<protein>
    <recommendedName>
        <fullName evidence="10">Probable GTP-binding protein EngB</fullName>
    </recommendedName>
</protein>
<gene>
    <name evidence="12" type="primary">ysxC</name>
    <name evidence="10" type="synonym">engB</name>
    <name evidence="12" type="ORF">COT42_04440</name>
</gene>
<accession>A0A2H0XY26</accession>
<keyword evidence="3 10" id="KW-0132">Cell division</keyword>
<evidence type="ECO:0000313" key="12">
    <source>
        <dbReference type="EMBL" id="PIS29761.1"/>
    </source>
</evidence>
<keyword evidence="8 10" id="KW-0717">Septation</keyword>
<dbReference type="EMBL" id="PEYM01000073">
    <property type="protein sequence ID" value="PIS29761.1"/>
    <property type="molecule type" value="Genomic_DNA"/>
</dbReference>
<evidence type="ECO:0000256" key="9">
    <source>
        <dbReference type="ARBA" id="ARBA00023306"/>
    </source>
</evidence>
<reference evidence="12 13" key="1">
    <citation type="submission" date="2017-09" db="EMBL/GenBank/DDBJ databases">
        <title>Depth-based differentiation of microbial function through sediment-hosted aquifers and enrichment of novel symbionts in the deep terrestrial subsurface.</title>
        <authorList>
            <person name="Probst A.J."/>
            <person name="Ladd B."/>
            <person name="Jarett J.K."/>
            <person name="Geller-Mcgrath D.E."/>
            <person name="Sieber C.M."/>
            <person name="Emerson J.B."/>
            <person name="Anantharaman K."/>
            <person name="Thomas B.C."/>
            <person name="Malmstrom R."/>
            <person name="Stieglmeier M."/>
            <person name="Klingl A."/>
            <person name="Woyke T."/>
            <person name="Ryan C.M."/>
            <person name="Banfield J.F."/>
        </authorList>
    </citation>
    <scope>NUCLEOTIDE SEQUENCE [LARGE SCALE GENOMIC DNA]</scope>
    <source>
        <strain evidence="12">CG08_land_8_20_14_0_20_45_16</strain>
    </source>
</reference>
<keyword evidence="6" id="KW-0460">Magnesium</keyword>
<comment type="caution">
    <text evidence="12">The sequence shown here is derived from an EMBL/GenBank/DDBJ whole genome shotgun (WGS) entry which is preliminary data.</text>
</comment>
<keyword evidence="4" id="KW-0479">Metal-binding</keyword>
<evidence type="ECO:0000259" key="11">
    <source>
        <dbReference type="PROSITE" id="PS51706"/>
    </source>
</evidence>
<evidence type="ECO:0000256" key="4">
    <source>
        <dbReference type="ARBA" id="ARBA00022723"/>
    </source>
</evidence>
<evidence type="ECO:0000256" key="1">
    <source>
        <dbReference type="ARBA" id="ARBA00001946"/>
    </source>
</evidence>
<dbReference type="PANTHER" id="PTHR11649">
    <property type="entry name" value="MSS1/TRME-RELATED GTP-BINDING PROTEIN"/>
    <property type="match status" value="1"/>
</dbReference>
<evidence type="ECO:0000256" key="8">
    <source>
        <dbReference type="ARBA" id="ARBA00023210"/>
    </source>
</evidence>
<evidence type="ECO:0000256" key="7">
    <source>
        <dbReference type="ARBA" id="ARBA00023134"/>
    </source>
</evidence>
<keyword evidence="9 10" id="KW-0131">Cell cycle</keyword>
<evidence type="ECO:0000256" key="2">
    <source>
        <dbReference type="ARBA" id="ARBA00009638"/>
    </source>
</evidence>
<dbReference type="GO" id="GO:0005525">
    <property type="term" value="F:GTP binding"/>
    <property type="evidence" value="ECO:0007669"/>
    <property type="project" value="UniProtKB-UniRule"/>
</dbReference>
<evidence type="ECO:0000256" key="3">
    <source>
        <dbReference type="ARBA" id="ARBA00022618"/>
    </source>
</evidence>
<dbReference type="Pfam" id="PF01926">
    <property type="entry name" value="MMR_HSR1"/>
    <property type="match status" value="1"/>
</dbReference>
<dbReference type="InterPro" id="IPR019987">
    <property type="entry name" value="GTP-bd_ribosome_bio_YsxC"/>
</dbReference>